<dbReference type="EC" id="4.1.1.23" evidence="3 8"/>
<dbReference type="InterPro" id="IPR014732">
    <property type="entry name" value="OMPdecase"/>
</dbReference>
<gene>
    <name evidence="10" type="ORF">BZA70DRAFT_251291</name>
</gene>
<organism evidence="10 11">
    <name type="scientific">Myxozyma melibiosi</name>
    <dbReference type="NCBI Taxonomy" id="54550"/>
    <lineage>
        <taxon>Eukaryota</taxon>
        <taxon>Fungi</taxon>
        <taxon>Dikarya</taxon>
        <taxon>Ascomycota</taxon>
        <taxon>Saccharomycotina</taxon>
        <taxon>Lipomycetes</taxon>
        <taxon>Lipomycetales</taxon>
        <taxon>Lipomycetaceae</taxon>
        <taxon>Myxozyma</taxon>
    </lineage>
</organism>
<dbReference type="EMBL" id="JBBJBU010000013">
    <property type="protein sequence ID" value="KAK7203196.1"/>
    <property type="molecule type" value="Genomic_DNA"/>
</dbReference>
<dbReference type="InterPro" id="IPR018089">
    <property type="entry name" value="OMPdecase_AS"/>
</dbReference>
<evidence type="ECO:0000256" key="7">
    <source>
        <dbReference type="ARBA" id="ARBA00023239"/>
    </source>
</evidence>
<evidence type="ECO:0000256" key="6">
    <source>
        <dbReference type="ARBA" id="ARBA00022975"/>
    </source>
</evidence>
<evidence type="ECO:0000256" key="8">
    <source>
        <dbReference type="RuleBase" id="RU000512"/>
    </source>
</evidence>
<comment type="similarity">
    <text evidence="2 8">Belongs to the OMP decarboxylase family.</text>
</comment>
<accession>A0ABR1F016</accession>
<evidence type="ECO:0000256" key="4">
    <source>
        <dbReference type="ARBA" id="ARBA00021923"/>
    </source>
</evidence>
<comment type="catalytic activity">
    <reaction evidence="8">
        <text>orotidine 5'-phosphate + H(+) = UMP + CO2</text>
        <dbReference type="Rhea" id="RHEA:11596"/>
        <dbReference type="ChEBI" id="CHEBI:15378"/>
        <dbReference type="ChEBI" id="CHEBI:16526"/>
        <dbReference type="ChEBI" id="CHEBI:57538"/>
        <dbReference type="ChEBI" id="CHEBI:57865"/>
        <dbReference type="EC" id="4.1.1.23"/>
    </reaction>
</comment>
<protein>
    <recommendedName>
        <fullName evidence="4 8">Orotidine 5'-phosphate decarboxylase</fullName>
        <ecNumber evidence="3 8">4.1.1.23</ecNumber>
    </recommendedName>
</protein>
<dbReference type="RefSeq" id="XP_064766229.1">
    <property type="nucleotide sequence ID" value="XM_064910706.1"/>
</dbReference>
<evidence type="ECO:0000256" key="3">
    <source>
        <dbReference type="ARBA" id="ARBA00012321"/>
    </source>
</evidence>
<evidence type="ECO:0000256" key="2">
    <source>
        <dbReference type="ARBA" id="ARBA00011018"/>
    </source>
</evidence>
<dbReference type="Pfam" id="PF00215">
    <property type="entry name" value="OMPdecase"/>
    <property type="match status" value="1"/>
</dbReference>
<keyword evidence="7 8" id="KW-0456">Lyase</keyword>
<comment type="caution">
    <text evidence="10">The sequence shown here is derived from an EMBL/GenBank/DDBJ whole genome shotgun (WGS) entry which is preliminary data.</text>
</comment>
<evidence type="ECO:0000313" key="11">
    <source>
        <dbReference type="Proteomes" id="UP001498771"/>
    </source>
</evidence>
<dbReference type="InterPro" id="IPR001754">
    <property type="entry name" value="OMPdeCOase_dom"/>
</dbReference>
<dbReference type="CDD" id="cd04725">
    <property type="entry name" value="OMP_decarboxylase_like"/>
    <property type="match status" value="1"/>
</dbReference>
<dbReference type="PROSITE" id="PS00156">
    <property type="entry name" value="OMPDECASE"/>
    <property type="match status" value="1"/>
</dbReference>
<proteinExistence type="inferred from homology"/>
<keyword evidence="5 8" id="KW-0210">Decarboxylase</keyword>
<feature type="domain" description="Orotidine 5'-phosphate decarboxylase" evidence="9">
    <location>
        <begin position="34"/>
        <end position="252"/>
    </location>
</feature>
<dbReference type="InterPro" id="IPR013785">
    <property type="entry name" value="Aldolase_TIM"/>
</dbReference>
<reference evidence="10 11" key="1">
    <citation type="submission" date="2024-03" db="EMBL/GenBank/DDBJ databases">
        <title>Genome-scale model development and genomic sequencing of the oleaginous clade Lipomyces.</title>
        <authorList>
            <consortium name="Lawrence Berkeley National Laboratory"/>
            <person name="Czajka J.J."/>
            <person name="Han Y."/>
            <person name="Kim J."/>
            <person name="Mondo S.J."/>
            <person name="Hofstad B.A."/>
            <person name="Robles A."/>
            <person name="Haridas S."/>
            <person name="Riley R."/>
            <person name="LaButti K."/>
            <person name="Pangilinan J."/>
            <person name="Andreopoulos W."/>
            <person name="Lipzen A."/>
            <person name="Yan J."/>
            <person name="Wang M."/>
            <person name="Ng V."/>
            <person name="Grigoriev I.V."/>
            <person name="Spatafora J.W."/>
            <person name="Magnuson J.K."/>
            <person name="Baker S.E."/>
            <person name="Pomraning K.R."/>
        </authorList>
    </citation>
    <scope>NUCLEOTIDE SEQUENCE [LARGE SCALE GENOMIC DNA]</scope>
    <source>
        <strain evidence="10 11">Phaff 52-87</strain>
    </source>
</reference>
<sequence>MSNITPKSYESRMATHPSPLARRLFKIMVEKQTNLCVSLDVYSKAELLQLVDTLGPYVCVFKTHVDIVDDFSYESVVEPLVALSKKHNFLIFEDRKFADIGSTVKSQYTSGIYKIVRWSHITNAHALPGPGIIDGLYAGAKEVTDDERGLLLLAEMSSKGSLATGEYTDKTVALARGNTEFTFGFIAQNRLGEPDEDFVIMTPGVGLDAKSDGLGQQYRTVDEAVSGGSDIVIVGRGIIGKGRDPIAEAKRYRDAGWASYLARLK</sequence>
<dbReference type="SMART" id="SM00934">
    <property type="entry name" value="OMPdecase"/>
    <property type="match status" value="1"/>
</dbReference>
<dbReference type="PANTHER" id="PTHR19278">
    <property type="entry name" value="OROTATE PHOSPHORIBOSYLTRANSFERASE"/>
    <property type="match status" value="1"/>
</dbReference>
<dbReference type="NCBIfam" id="TIGR01740">
    <property type="entry name" value="pyrF"/>
    <property type="match status" value="1"/>
</dbReference>
<dbReference type="SUPFAM" id="SSF51366">
    <property type="entry name" value="Ribulose-phoshate binding barrel"/>
    <property type="match status" value="1"/>
</dbReference>
<dbReference type="GeneID" id="90036218"/>
<evidence type="ECO:0000313" key="10">
    <source>
        <dbReference type="EMBL" id="KAK7203196.1"/>
    </source>
</evidence>
<name>A0ABR1F016_9ASCO</name>
<evidence type="ECO:0000259" key="9">
    <source>
        <dbReference type="SMART" id="SM00934"/>
    </source>
</evidence>
<keyword evidence="11" id="KW-1185">Reference proteome</keyword>
<dbReference type="Proteomes" id="UP001498771">
    <property type="component" value="Unassembled WGS sequence"/>
</dbReference>
<dbReference type="PANTHER" id="PTHR19278:SF9">
    <property type="entry name" value="URIDINE 5'-MONOPHOSPHATE SYNTHASE"/>
    <property type="match status" value="1"/>
</dbReference>
<evidence type="ECO:0000256" key="1">
    <source>
        <dbReference type="ARBA" id="ARBA00004861"/>
    </source>
</evidence>
<dbReference type="Gene3D" id="3.20.20.70">
    <property type="entry name" value="Aldolase class I"/>
    <property type="match status" value="1"/>
</dbReference>
<dbReference type="InterPro" id="IPR011060">
    <property type="entry name" value="RibuloseP-bd_barrel"/>
</dbReference>
<keyword evidence="6 8" id="KW-0665">Pyrimidine biosynthesis</keyword>
<comment type="pathway">
    <text evidence="1 8">Pyrimidine metabolism; UMP biosynthesis via de novo pathway; UMP from orotate: step 2/2.</text>
</comment>
<evidence type="ECO:0000256" key="5">
    <source>
        <dbReference type="ARBA" id="ARBA00022793"/>
    </source>
</evidence>